<feature type="domain" description="Rad50/SbcC-type AAA" evidence="3">
    <location>
        <begin position="302"/>
        <end position="551"/>
    </location>
</feature>
<dbReference type="InterPro" id="IPR016195">
    <property type="entry name" value="Pol/histidinol_Pase-like"/>
</dbReference>
<dbReference type="InterPro" id="IPR027417">
    <property type="entry name" value="P-loop_NTPase"/>
</dbReference>
<dbReference type="InterPro" id="IPR054787">
    <property type="entry name" value="TrlF_ATPase"/>
</dbReference>
<dbReference type="SUPFAM" id="SSF89550">
    <property type="entry name" value="PHP domain-like"/>
    <property type="match status" value="1"/>
</dbReference>
<sequence>MDKGAHFHKCDFQVHSPRDINWTGSRFGVNPDQVEDLTEDQRDDIANRRAIFSKEYLQKAREKGLNAIAITDHHDIAFVKIIRAASKSENLEFIANGEPEKCITVFPGIELTLNNPICQCLLIFDSDIPDQHLDTALAMFGIVPSHEFARETAPTVRISTEQISDLNHLHKKLDDLPLLKGRYFLLPNLGNGGSSTLLRAGAQEHYKKMPCVGGYVDKSIPTNDSGWTNKLDGGDINYGNKSVGILSTSDNRFEDGREFGKYFTYLKWAEPTAEALRQACLAKQSRISQVEPQLPQIYITKLNVTNSKFLGSFSIEFNRQYNALIGGRGTGKSTVLEYLRWGLCDQVVSTTDPEDLNDLERRRKKLIDKTLSDFEGEVRITFNLNGVNHIIKRNSKSKETSLKIDGGDFQKVTEEEVRKILPIQAYSQKQLSGVGISTDELKRFIETPISTELSAFDFRLAEINKISRSEYLNLNRKKELEKEREHLNLEINSLNTQAQNLRQSLSGISDADQQVISKKEIYDLEGNIVTSIRTELNTINQKIQTLSDELKVYPQEITLTTNTENRELITELDNARRTKIGEIKELLTQVKNALSHDQILEIRDVITRWQDIKTNFDSQYEISKTNTTSNQQQLNEIQRIETRLNQLRESVNERNTKIVSLSNPEILFEEQRIAYWELHNDKLRLLNQEAKKFTELSKGLIKVEVEKCLDQNLIKSELLKTFQGTRISQEKIQSITDSIISASEPLIQWKAILDELKQLAELNATEITTLDHLPPVPKLIEAGLNETNLTRIVEILNKETWLNLATIRIEFAPEFKYTTNSEWEDVIPFSEASAGQQATALLTVLLNQPGAPLLIDQPEDDIDNRAIDDIIKNIWNAKKHRQIIFTSHNANLVVNGDAELVACFDYKDTGSQTRGLIKAEGAIDSRVVKDEITSVMEGGEKAFRLRKDKYGY</sequence>
<dbReference type="InterPro" id="IPR003959">
    <property type="entry name" value="ATPase_AAA_core"/>
</dbReference>
<dbReference type="Gene3D" id="3.40.50.300">
    <property type="entry name" value="P-loop containing nucleotide triphosphate hydrolases"/>
    <property type="match status" value="2"/>
</dbReference>
<reference evidence="5" key="1">
    <citation type="journal article" date="2019" name="Int. J. Syst. Evol. Microbiol.">
        <title>The Global Catalogue of Microorganisms (GCM) 10K type strain sequencing project: providing services to taxonomists for standard genome sequencing and annotation.</title>
        <authorList>
            <consortium name="The Broad Institute Genomics Platform"/>
            <consortium name="The Broad Institute Genome Sequencing Center for Infectious Disease"/>
            <person name="Wu L."/>
            <person name="Ma J."/>
        </authorList>
    </citation>
    <scope>NUCLEOTIDE SEQUENCE [LARGE SCALE GENOMIC DNA]</scope>
    <source>
        <strain evidence="5">KCTC 42217</strain>
    </source>
</reference>
<evidence type="ECO:0000259" key="2">
    <source>
        <dbReference type="Pfam" id="PF13304"/>
    </source>
</evidence>
<proteinExistence type="predicted"/>
<organism evidence="4 5">
    <name type="scientific">Paradesertivirga mongoliensis</name>
    <dbReference type="NCBI Taxonomy" id="2100740"/>
    <lineage>
        <taxon>Bacteria</taxon>
        <taxon>Pseudomonadati</taxon>
        <taxon>Bacteroidota</taxon>
        <taxon>Sphingobacteriia</taxon>
        <taxon>Sphingobacteriales</taxon>
        <taxon>Sphingobacteriaceae</taxon>
        <taxon>Paradesertivirga</taxon>
    </lineage>
</organism>
<dbReference type="Gene3D" id="3.20.20.140">
    <property type="entry name" value="Metal-dependent hydrolases"/>
    <property type="match status" value="1"/>
</dbReference>
<dbReference type="CDD" id="cd07432">
    <property type="entry name" value="PHP_HisPPase"/>
    <property type="match status" value="1"/>
</dbReference>
<dbReference type="SUPFAM" id="SSF52540">
    <property type="entry name" value="P-loop containing nucleoside triphosphate hydrolases"/>
    <property type="match status" value="1"/>
</dbReference>
<keyword evidence="5" id="KW-1185">Reference proteome</keyword>
<evidence type="ECO:0000313" key="4">
    <source>
        <dbReference type="EMBL" id="MFD2164500.1"/>
    </source>
</evidence>
<dbReference type="RefSeq" id="WP_255905611.1">
    <property type="nucleotide sequence ID" value="NZ_JAFMZO010000006.1"/>
</dbReference>
<dbReference type="Proteomes" id="UP001597387">
    <property type="component" value="Unassembled WGS sequence"/>
</dbReference>
<feature type="domain" description="ATPase AAA-type core" evidence="2">
    <location>
        <begin position="815"/>
        <end position="893"/>
    </location>
</feature>
<evidence type="ECO:0000259" key="3">
    <source>
        <dbReference type="Pfam" id="PF13476"/>
    </source>
</evidence>
<dbReference type="Pfam" id="PF13476">
    <property type="entry name" value="AAA_23"/>
    <property type="match status" value="1"/>
</dbReference>
<evidence type="ECO:0000256" key="1">
    <source>
        <dbReference type="SAM" id="Coils"/>
    </source>
</evidence>
<feature type="coiled-coil region" evidence="1">
    <location>
        <begin position="477"/>
        <end position="504"/>
    </location>
</feature>
<gene>
    <name evidence="4" type="ORF">ACFSJU_18995</name>
</gene>
<protein>
    <submittedName>
        <fullName evidence="4">TrlF family AAA-like ATPase</fullName>
    </submittedName>
</protein>
<dbReference type="Pfam" id="PF13304">
    <property type="entry name" value="AAA_21"/>
    <property type="match status" value="1"/>
</dbReference>
<comment type="caution">
    <text evidence="4">The sequence shown here is derived from an EMBL/GenBank/DDBJ whole genome shotgun (WGS) entry which is preliminary data.</text>
</comment>
<dbReference type="InterPro" id="IPR038729">
    <property type="entry name" value="Rad50/SbcC_AAA"/>
</dbReference>
<feature type="coiled-coil region" evidence="1">
    <location>
        <begin position="630"/>
        <end position="657"/>
    </location>
</feature>
<keyword evidence="1" id="KW-0175">Coiled coil</keyword>
<name>A0ABW4ZSG9_9SPHI</name>
<accession>A0ABW4ZSG9</accession>
<dbReference type="EMBL" id="JBHUHZ010000005">
    <property type="protein sequence ID" value="MFD2164500.1"/>
    <property type="molecule type" value="Genomic_DNA"/>
</dbReference>
<evidence type="ECO:0000313" key="5">
    <source>
        <dbReference type="Proteomes" id="UP001597387"/>
    </source>
</evidence>
<dbReference type="NCBIfam" id="NF045780">
    <property type="entry name" value="TrlF_fam_ATP"/>
    <property type="match status" value="1"/>
</dbReference>